<organism evidence="1 2">
    <name type="scientific">Brenneria roseae subsp. americana</name>
    <dbReference type="NCBI Taxonomy" id="1508507"/>
    <lineage>
        <taxon>Bacteria</taxon>
        <taxon>Pseudomonadati</taxon>
        <taxon>Pseudomonadota</taxon>
        <taxon>Gammaproteobacteria</taxon>
        <taxon>Enterobacterales</taxon>
        <taxon>Pectobacteriaceae</taxon>
        <taxon>Brenneria</taxon>
    </lineage>
</organism>
<dbReference type="AlphaFoldDB" id="A0A2U1TML3"/>
<reference evidence="1 2" key="1">
    <citation type="submission" date="2018-04" db="EMBL/GenBank/DDBJ databases">
        <title>Brenneria corticis sp.nov.</title>
        <authorList>
            <person name="Li Y."/>
        </authorList>
    </citation>
    <scope>NUCLEOTIDE SEQUENCE [LARGE SCALE GENOMIC DNA]</scope>
    <source>
        <strain evidence="1 2">LMG 27715</strain>
    </source>
</reference>
<accession>A0A2U1TML3</accession>
<proteinExistence type="predicted"/>
<sequence length="285" mass="33358">MNLISRNEAISKGMAFYFTGKPCKWGGIAPRRVSNYQCTCSTCAQADLERSKGHYEKNKDHVLAYKKEWAERNEESIRQKRADYYQANSGHIKAKSKKYREENGQKARDCQRKCYEKNAAAVREKSKAYYHANKYSRRVVARSYYQRNKEVIKAASRRRSADKPDECRITAAAWRERNRERVREYQSRRRAVKRNAVPVWFGEWDAFVIQEAYALIKEREADTGIKWQVDHMIPLQAKKACGLHCASNIQVIPECLNLMKRNLMILTEPFQWAALAYKQEKPNGT</sequence>
<keyword evidence="2" id="KW-1185">Reference proteome</keyword>
<dbReference type="Proteomes" id="UP000245138">
    <property type="component" value="Unassembled WGS sequence"/>
</dbReference>
<name>A0A2U1TML3_9GAMM</name>
<protein>
    <recommendedName>
        <fullName evidence="3">HNH endonuclease</fullName>
    </recommendedName>
</protein>
<dbReference type="EMBL" id="QDKJ01000013">
    <property type="protein sequence ID" value="PWC10660.1"/>
    <property type="molecule type" value="Genomic_DNA"/>
</dbReference>
<dbReference type="RefSeq" id="WP_109055406.1">
    <property type="nucleotide sequence ID" value="NZ_QDKJ01000013.1"/>
</dbReference>
<comment type="caution">
    <text evidence="1">The sequence shown here is derived from an EMBL/GenBank/DDBJ whole genome shotgun (WGS) entry which is preliminary data.</text>
</comment>
<evidence type="ECO:0000313" key="2">
    <source>
        <dbReference type="Proteomes" id="UP000245138"/>
    </source>
</evidence>
<gene>
    <name evidence="1" type="ORF">B4923_16195</name>
</gene>
<dbReference type="OrthoDB" id="6625339at2"/>
<evidence type="ECO:0000313" key="1">
    <source>
        <dbReference type="EMBL" id="PWC10660.1"/>
    </source>
</evidence>
<evidence type="ECO:0008006" key="3">
    <source>
        <dbReference type="Google" id="ProtNLM"/>
    </source>
</evidence>